<evidence type="ECO:0000313" key="1">
    <source>
        <dbReference type="EMBL" id="OMI34400.1"/>
    </source>
</evidence>
<dbReference type="Proteomes" id="UP000186168">
    <property type="component" value="Unassembled WGS sequence"/>
</dbReference>
<comment type="caution">
    <text evidence="1">The sequence shown here is derived from an EMBL/GenBank/DDBJ whole genome shotgun (WGS) entry which is preliminary data.</text>
</comment>
<keyword evidence="2" id="KW-1185">Reference proteome</keyword>
<gene>
    <name evidence="1" type="ORF">SPAR_36491</name>
</gene>
<proteinExistence type="predicted"/>
<reference evidence="1 2" key="1">
    <citation type="submission" date="2013-05" db="EMBL/GenBank/DDBJ databases">
        <title>Genome sequence of Streptomyces sparsogenes DSM 40356.</title>
        <authorList>
            <person name="Coyne S."/>
            <person name="Seebeck F.P."/>
        </authorList>
    </citation>
    <scope>NUCLEOTIDE SEQUENCE [LARGE SCALE GENOMIC DNA]</scope>
    <source>
        <strain evidence="1 2">DSM 40356</strain>
    </source>
</reference>
<dbReference type="RefSeq" id="WP_065966599.1">
    <property type="nucleotide sequence ID" value="NZ_ASQP01000469.1"/>
</dbReference>
<evidence type="ECO:0000313" key="2">
    <source>
        <dbReference type="Proteomes" id="UP000186168"/>
    </source>
</evidence>
<dbReference type="AlphaFoldDB" id="A0A1R1S7Y9"/>
<dbReference type="STRING" id="67365.GCA_001704635_01746"/>
<dbReference type="GeneID" id="96746681"/>
<name>A0A1R1S7Y9_9ACTN</name>
<organism evidence="1 2">
    <name type="scientific">Streptomyces sparsogenes DSM 40356</name>
    <dbReference type="NCBI Taxonomy" id="1331668"/>
    <lineage>
        <taxon>Bacteria</taxon>
        <taxon>Bacillati</taxon>
        <taxon>Actinomycetota</taxon>
        <taxon>Actinomycetes</taxon>
        <taxon>Kitasatosporales</taxon>
        <taxon>Streptomycetaceae</taxon>
        <taxon>Streptomyces</taxon>
    </lineage>
</organism>
<accession>A0A1R1S7Y9</accession>
<sequence length="64" mass="6951">MPRYTVKAEITRPLGLPNKTVAIQVDVDTTDPLDDRIMQAASKKATAKYGCARLVSMTGPSVRC</sequence>
<protein>
    <submittedName>
        <fullName evidence="1">Uncharacterized protein</fullName>
    </submittedName>
</protein>
<dbReference type="EMBL" id="ASQP01000469">
    <property type="protein sequence ID" value="OMI34400.1"/>
    <property type="molecule type" value="Genomic_DNA"/>
</dbReference>